<protein>
    <recommendedName>
        <fullName evidence="4">Serine/threonine-protein kinase BSK1-like TPR repeats domain-containing protein</fullName>
    </recommendedName>
</protein>
<evidence type="ECO:0000256" key="2">
    <source>
        <dbReference type="PROSITE-ProRule" id="PRU00339"/>
    </source>
</evidence>
<evidence type="ECO:0000256" key="3">
    <source>
        <dbReference type="SAM" id="MobiDB-lite"/>
    </source>
</evidence>
<feature type="region of interest" description="Disordered" evidence="3">
    <location>
        <begin position="308"/>
        <end position="331"/>
    </location>
</feature>
<proteinExistence type="predicted"/>
<dbReference type="InterPro" id="IPR036770">
    <property type="entry name" value="Ankyrin_rpt-contain_sf"/>
</dbReference>
<dbReference type="PROSITE" id="PS50005">
    <property type="entry name" value="TPR"/>
    <property type="match status" value="1"/>
</dbReference>
<dbReference type="PRINTS" id="PR01415">
    <property type="entry name" value="ANKYRIN"/>
</dbReference>
<sequence length="477" mass="52144">MSSEEKQAGVSQFHHQKKLASDLFTTAQDGDLSAFVKSIEDIRATGTDDIATVLNEYKDGHQRIALHFSASKGRRKTTEFILQNARNTVNFQDKIGATPLYLACQENEYAVAKQLLQAGADPNITIEGGKSPLHEAASNGSIRTCRILIEHGANVEQMSSSGSPLHLAVSEKREKTASFLLEKGANVNARNADGITPLILCCILNVPNIAKTLLENSCDITCTVMEDLTALHIAAETGCYEIVEAILSRRSEEAVVVANARSKSGVTPIQLAAGANNSKIVEILKPITKGFEDADTDTLISTEAQRLNESKMEKAHEEPAKTSDHAPVDPVDNESLVPTIVDSPSPEALMKAKAFKEEGNKAFLRKNHAEAVDFYSQAIELDPSDAILYSNRCAAYLSAGDPQKALQDAYVAKKLNPKWTKAIYREAQCLEALERYEDAACVFWNAVKLAPGDKGLKKRFQDCVSRGRKEHLEMQKE</sequence>
<keyword evidence="1" id="KW-0040">ANK repeat</keyword>
<dbReference type="Pfam" id="PF12796">
    <property type="entry name" value="Ank_2"/>
    <property type="match status" value="2"/>
</dbReference>
<dbReference type="SMART" id="SM00028">
    <property type="entry name" value="TPR"/>
    <property type="match status" value="3"/>
</dbReference>
<dbReference type="Gene3D" id="1.25.40.10">
    <property type="entry name" value="Tetratricopeptide repeat domain"/>
    <property type="match status" value="1"/>
</dbReference>
<keyword evidence="6" id="KW-1185">Reference proteome</keyword>
<evidence type="ECO:0000313" key="5">
    <source>
        <dbReference type="EMBL" id="CCI42657.1"/>
    </source>
</evidence>
<feature type="repeat" description="ANK" evidence="1">
    <location>
        <begin position="95"/>
        <end position="127"/>
    </location>
</feature>
<evidence type="ECO:0000259" key="4">
    <source>
        <dbReference type="Pfam" id="PF25575"/>
    </source>
</evidence>
<dbReference type="InterPro" id="IPR051616">
    <property type="entry name" value="Cul2-RING_E3_ligase_SR"/>
</dbReference>
<comment type="caution">
    <text evidence="5">The sequence shown here is derived from an EMBL/GenBank/DDBJ whole genome shotgun (WGS) entry which is preliminary data.</text>
</comment>
<dbReference type="AlphaFoldDB" id="A0A024G8K1"/>
<organism evidence="5 6">
    <name type="scientific">Albugo candida</name>
    <dbReference type="NCBI Taxonomy" id="65357"/>
    <lineage>
        <taxon>Eukaryota</taxon>
        <taxon>Sar</taxon>
        <taxon>Stramenopiles</taxon>
        <taxon>Oomycota</taxon>
        <taxon>Peronosporomycetes</taxon>
        <taxon>Albuginales</taxon>
        <taxon>Albuginaceae</taxon>
        <taxon>Albugo</taxon>
    </lineage>
</organism>
<feature type="repeat" description="TPR" evidence="2">
    <location>
        <begin position="352"/>
        <end position="385"/>
    </location>
</feature>
<dbReference type="Pfam" id="PF00023">
    <property type="entry name" value="Ank"/>
    <property type="match status" value="1"/>
</dbReference>
<dbReference type="PANTHER" id="PTHR46224">
    <property type="entry name" value="ANKYRIN REPEAT FAMILY PROTEIN"/>
    <property type="match status" value="1"/>
</dbReference>
<feature type="domain" description="Serine/threonine-protein kinase BSK1-like TPR repeats" evidence="4">
    <location>
        <begin position="351"/>
        <end position="425"/>
    </location>
</feature>
<reference evidence="5 6" key="1">
    <citation type="submission" date="2012-05" db="EMBL/GenBank/DDBJ databases">
        <title>Recombination and specialization in a pathogen metapopulation.</title>
        <authorList>
            <person name="Gardiner A."/>
            <person name="Kemen E."/>
            <person name="Schultz-Larsen T."/>
            <person name="MacLean D."/>
            <person name="Van Oosterhout C."/>
            <person name="Jones J.D.G."/>
        </authorList>
    </citation>
    <scope>NUCLEOTIDE SEQUENCE [LARGE SCALE GENOMIC DNA]</scope>
    <source>
        <strain evidence="5 6">Ac Nc2</strain>
    </source>
</reference>
<evidence type="ECO:0000256" key="1">
    <source>
        <dbReference type="PROSITE-ProRule" id="PRU00023"/>
    </source>
</evidence>
<feature type="repeat" description="ANK" evidence="1">
    <location>
        <begin position="128"/>
        <end position="160"/>
    </location>
</feature>
<dbReference type="Proteomes" id="UP000053237">
    <property type="component" value="Unassembled WGS sequence"/>
</dbReference>
<dbReference type="InterPro" id="IPR011990">
    <property type="entry name" value="TPR-like_helical_dom_sf"/>
</dbReference>
<evidence type="ECO:0000313" key="6">
    <source>
        <dbReference type="Proteomes" id="UP000053237"/>
    </source>
</evidence>
<keyword evidence="2" id="KW-0802">TPR repeat</keyword>
<dbReference type="PROSITE" id="PS50297">
    <property type="entry name" value="ANK_REP_REGION"/>
    <property type="match status" value="3"/>
</dbReference>
<dbReference type="InterPro" id="IPR002110">
    <property type="entry name" value="Ankyrin_rpt"/>
</dbReference>
<dbReference type="EMBL" id="CAIX01000037">
    <property type="protein sequence ID" value="CCI42657.1"/>
    <property type="molecule type" value="Genomic_DNA"/>
</dbReference>
<dbReference type="PROSITE" id="PS50088">
    <property type="entry name" value="ANK_REPEAT"/>
    <property type="match status" value="3"/>
</dbReference>
<dbReference type="InterPro" id="IPR019734">
    <property type="entry name" value="TPR_rpt"/>
</dbReference>
<dbReference type="SUPFAM" id="SSF48452">
    <property type="entry name" value="TPR-like"/>
    <property type="match status" value="1"/>
</dbReference>
<dbReference type="PANTHER" id="PTHR46224:SF6">
    <property type="entry name" value="ANKYRIN REPEAT FAMILY PROTEIN"/>
    <property type="match status" value="1"/>
</dbReference>
<dbReference type="OrthoDB" id="20872at2759"/>
<dbReference type="SUPFAM" id="SSF48403">
    <property type="entry name" value="Ankyrin repeat"/>
    <property type="match status" value="1"/>
</dbReference>
<dbReference type="STRING" id="65357.A0A024G8K1"/>
<dbReference type="Pfam" id="PF25575">
    <property type="entry name" value="TPR_BSK1_C"/>
    <property type="match status" value="1"/>
</dbReference>
<gene>
    <name evidence="5" type="ORF">BN9_034410</name>
</gene>
<feature type="compositionally biased region" description="Basic and acidic residues" evidence="3">
    <location>
        <begin position="308"/>
        <end position="327"/>
    </location>
</feature>
<accession>A0A024G8K1</accession>
<dbReference type="InParanoid" id="A0A024G8K1"/>
<name>A0A024G8K1_9STRA</name>
<feature type="repeat" description="ANK" evidence="1">
    <location>
        <begin position="160"/>
        <end position="192"/>
    </location>
</feature>
<dbReference type="Gene3D" id="1.25.40.20">
    <property type="entry name" value="Ankyrin repeat-containing domain"/>
    <property type="match status" value="1"/>
</dbReference>
<dbReference type="InterPro" id="IPR058209">
    <property type="entry name" value="TPR_BSK1_C"/>
</dbReference>
<dbReference type="SMART" id="SM00248">
    <property type="entry name" value="ANK"/>
    <property type="match status" value="7"/>
</dbReference>